<evidence type="ECO:0000256" key="1">
    <source>
        <dbReference type="SAM" id="Phobius"/>
    </source>
</evidence>
<dbReference type="EMBL" id="CP002205">
    <property type="protein sequence ID" value="ADN09473.1"/>
    <property type="molecule type" value="Genomic_DNA"/>
</dbReference>
<protein>
    <submittedName>
        <fullName evidence="2">Uncharacterized protein</fullName>
    </submittedName>
</protein>
<dbReference type="OrthoDB" id="5334838at2"/>
<dbReference type="KEGG" id="sua:Saut_1426"/>
<sequence length="69" mass="7640">MSEPKLEDIGDYNTLKGEKKRIVWAVIIAGLLLGVIYMIANKVYNDKGDAIPVKDEITVVPLSKSIPVR</sequence>
<keyword evidence="1" id="KW-0472">Membrane</keyword>
<accession>E0UU98</accession>
<reference evidence="3" key="1">
    <citation type="journal article" date="2010" name="Stand. Genomic Sci.">
        <title>Complete genome sequence of Sulfurimonas autotrophica type strain (OK10).</title>
        <authorList>
            <person name="Sikorski J."/>
            <person name="Munk C."/>
            <person name="Lapidus A."/>
            <person name="Djao O."/>
            <person name="Lucas S."/>
            <person name="Glavina Del Rio T."/>
            <person name="Nolan M."/>
            <person name="Tice H."/>
            <person name="Han C."/>
            <person name="Cheng J."/>
            <person name="Tapia R."/>
            <person name="Goodwin L."/>
            <person name="Pitluck S."/>
            <person name="Liolios K."/>
            <person name="Ivanova N."/>
            <person name="Mavromatis K."/>
            <person name="Mikhailova N."/>
            <person name="Pati A."/>
            <person name="Sims D."/>
            <person name="Meincke L."/>
            <person name="Brettin T."/>
            <person name="Detter J."/>
            <person name="Chen A."/>
            <person name="Palaniappan K."/>
            <person name="Land M."/>
            <person name="Hauser L."/>
            <person name="Chang Y."/>
            <person name="Jeffries C."/>
            <person name="Rohde M."/>
            <person name="Lang E."/>
            <person name="Spring S."/>
            <person name="Goker M."/>
            <person name="Woyke T."/>
            <person name="Bristow J."/>
            <person name="Eisen J."/>
            <person name="Markowitz V."/>
            <person name="Hugenholtz P."/>
            <person name="Kyrpides N."/>
            <person name="Klenk H."/>
        </authorList>
    </citation>
    <scope>NUCLEOTIDE SEQUENCE [LARGE SCALE GENOMIC DNA]</scope>
    <source>
        <strain evidence="3">ATCC BAA-671 / DSM 16294 / JCM 11897 / OK10</strain>
    </source>
</reference>
<dbReference type="eggNOG" id="ENOG5031FST">
    <property type="taxonomic scope" value="Bacteria"/>
</dbReference>
<keyword evidence="1" id="KW-0812">Transmembrane</keyword>
<dbReference type="RefSeq" id="WP_013327226.1">
    <property type="nucleotide sequence ID" value="NC_014506.1"/>
</dbReference>
<keyword evidence="1" id="KW-1133">Transmembrane helix</keyword>
<name>E0UU98_SULAO</name>
<keyword evidence="3" id="KW-1185">Reference proteome</keyword>
<proteinExistence type="predicted"/>
<organism evidence="2 3">
    <name type="scientific">Sulfurimonas autotrophica (strain ATCC BAA-671 / DSM 16294 / JCM 11897 / OK10)</name>
    <dbReference type="NCBI Taxonomy" id="563040"/>
    <lineage>
        <taxon>Bacteria</taxon>
        <taxon>Pseudomonadati</taxon>
        <taxon>Campylobacterota</taxon>
        <taxon>Epsilonproteobacteria</taxon>
        <taxon>Campylobacterales</taxon>
        <taxon>Sulfurimonadaceae</taxon>
        <taxon>Sulfurimonas</taxon>
    </lineage>
</organism>
<dbReference type="AlphaFoldDB" id="E0UU98"/>
<gene>
    <name evidence="2" type="ordered locus">Saut_1426</name>
</gene>
<dbReference type="STRING" id="563040.Saut_1426"/>
<evidence type="ECO:0000313" key="3">
    <source>
        <dbReference type="Proteomes" id="UP000007803"/>
    </source>
</evidence>
<evidence type="ECO:0000313" key="2">
    <source>
        <dbReference type="EMBL" id="ADN09473.1"/>
    </source>
</evidence>
<feature type="transmembrane region" description="Helical" evidence="1">
    <location>
        <begin position="21"/>
        <end position="40"/>
    </location>
</feature>
<dbReference type="Proteomes" id="UP000007803">
    <property type="component" value="Chromosome"/>
</dbReference>
<dbReference type="HOGENOM" id="CLU_2841664_0_0_7"/>